<name>A0A7W5UI71_9BACT</name>
<dbReference type="PANTHER" id="PTHR31793">
    <property type="entry name" value="4-HYDROXYBENZOYL-COA THIOESTERASE FAMILY MEMBER"/>
    <property type="match status" value="1"/>
</dbReference>
<keyword evidence="2 3" id="KW-0378">Hydrolase</keyword>
<dbReference type="SUPFAM" id="SSF54637">
    <property type="entry name" value="Thioesterase/thiol ester dehydrase-isomerase"/>
    <property type="match status" value="1"/>
</dbReference>
<gene>
    <name evidence="3" type="ORF">FHS60_000314</name>
</gene>
<dbReference type="Gene3D" id="3.10.129.10">
    <property type="entry name" value="Hotdog Thioesterase"/>
    <property type="match status" value="1"/>
</dbReference>
<evidence type="ECO:0000313" key="4">
    <source>
        <dbReference type="Proteomes" id="UP000541425"/>
    </source>
</evidence>
<protein>
    <submittedName>
        <fullName evidence="3">Acyl-CoA thioester hydrolase</fullName>
        <ecNumber evidence="3">3.1.2.-</ecNumber>
    </submittedName>
</protein>
<dbReference type="EMBL" id="JACICA010000001">
    <property type="protein sequence ID" value="MBB3701872.1"/>
    <property type="molecule type" value="Genomic_DNA"/>
</dbReference>
<dbReference type="GO" id="GO:0047617">
    <property type="term" value="F:fatty acyl-CoA hydrolase activity"/>
    <property type="evidence" value="ECO:0007669"/>
    <property type="project" value="TreeGrafter"/>
</dbReference>
<accession>A0A7W5UI71</accession>
<dbReference type="Proteomes" id="UP000541425">
    <property type="component" value="Unassembled WGS sequence"/>
</dbReference>
<organism evidence="3 4">
    <name type="scientific">Alloprevotella rava</name>
    <dbReference type="NCBI Taxonomy" id="671218"/>
    <lineage>
        <taxon>Bacteria</taxon>
        <taxon>Pseudomonadati</taxon>
        <taxon>Bacteroidota</taxon>
        <taxon>Bacteroidia</taxon>
        <taxon>Bacteroidales</taxon>
        <taxon>Prevotellaceae</taxon>
        <taxon>Alloprevotella</taxon>
    </lineage>
</organism>
<dbReference type="CDD" id="cd00586">
    <property type="entry name" value="4HBT"/>
    <property type="match status" value="1"/>
</dbReference>
<reference evidence="3 4" key="1">
    <citation type="submission" date="2020-08" db="EMBL/GenBank/DDBJ databases">
        <title>Genomic Encyclopedia of Type Strains, Phase IV (KMG-IV): sequencing the most valuable type-strain genomes for metagenomic binning, comparative biology and taxonomic classification.</title>
        <authorList>
            <person name="Goeker M."/>
        </authorList>
    </citation>
    <scope>NUCLEOTIDE SEQUENCE [LARGE SCALE GENOMIC DNA]</scope>
    <source>
        <strain evidence="3 4">DSM 22548</strain>
    </source>
</reference>
<evidence type="ECO:0000256" key="2">
    <source>
        <dbReference type="ARBA" id="ARBA00022801"/>
    </source>
</evidence>
<dbReference type="InterPro" id="IPR050563">
    <property type="entry name" value="4-hydroxybenzoyl-CoA_TE"/>
</dbReference>
<dbReference type="RefSeq" id="WP_009347413.1">
    <property type="nucleotide sequence ID" value="NZ_JACICA010000001.1"/>
</dbReference>
<comment type="similarity">
    <text evidence="1">Belongs to the 4-hydroxybenzoyl-CoA thioesterase family.</text>
</comment>
<comment type="caution">
    <text evidence="3">The sequence shown here is derived from an EMBL/GenBank/DDBJ whole genome shotgun (WGS) entry which is preliminary data.</text>
</comment>
<dbReference type="AlphaFoldDB" id="A0A7W5UI71"/>
<proteinExistence type="inferred from homology"/>
<dbReference type="InterPro" id="IPR029069">
    <property type="entry name" value="HotDog_dom_sf"/>
</dbReference>
<evidence type="ECO:0000313" key="3">
    <source>
        <dbReference type="EMBL" id="MBB3701872.1"/>
    </source>
</evidence>
<dbReference type="EC" id="3.1.2.-" evidence="3"/>
<dbReference type="Pfam" id="PF13279">
    <property type="entry name" value="4HBT_2"/>
    <property type="match status" value="1"/>
</dbReference>
<sequence>MEEDIKYHHQLPIQLRFNDVDRYGHVNNNAYFSFYDLGKVDYFNLVLKIYNGTPDVVPVIANINADFIAPVFYGDDIVMETCVSHVGRKSFTLEQRAINRKDNSVVCHCRSIMVCFSLKDQISVEVPDSFRRAIEEFEHTKFPLEK</sequence>
<dbReference type="PANTHER" id="PTHR31793:SF27">
    <property type="entry name" value="NOVEL THIOESTERASE SUPERFAMILY DOMAIN AND SAPOSIN A-TYPE DOMAIN CONTAINING PROTEIN (0610012H03RIK)"/>
    <property type="match status" value="1"/>
</dbReference>
<evidence type="ECO:0000256" key="1">
    <source>
        <dbReference type="ARBA" id="ARBA00005953"/>
    </source>
</evidence>